<protein>
    <submittedName>
        <fullName evidence="1">Uncharacterized protein</fullName>
    </submittedName>
</protein>
<organism evidence="1 2">
    <name type="scientific">Austropuccinia psidii MF-1</name>
    <dbReference type="NCBI Taxonomy" id="1389203"/>
    <lineage>
        <taxon>Eukaryota</taxon>
        <taxon>Fungi</taxon>
        <taxon>Dikarya</taxon>
        <taxon>Basidiomycota</taxon>
        <taxon>Pucciniomycotina</taxon>
        <taxon>Pucciniomycetes</taxon>
        <taxon>Pucciniales</taxon>
        <taxon>Sphaerophragmiaceae</taxon>
        <taxon>Austropuccinia</taxon>
    </lineage>
</organism>
<keyword evidence="2" id="KW-1185">Reference proteome</keyword>
<gene>
    <name evidence="1" type="ORF">O181_044704</name>
</gene>
<accession>A0A9Q3DKS2</accession>
<reference evidence="1" key="1">
    <citation type="submission" date="2021-03" db="EMBL/GenBank/DDBJ databases">
        <title>Draft genome sequence of rust myrtle Austropuccinia psidii MF-1, a brazilian biotype.</title>
        <authorList>
            <person name="Quecine M.C."/>
            <person name="Pachon D.M.R."/>
            <person name="Bonatelli M.L."/>
            <person name="Correr F.H."/>
            <person name="Franceschini L.M."/>
            <person name="Leite T.F."/>
            <person name="Margarido G.R.A."/>
            <person name="Almeida C.A."/>
            <person name="Ferrarezi J.A."/>
            <person name="Labate C.A."/>
        </authorList>
    </citation>
    <scope>NUCLEOTIDE SEQUENCE</scope>
    <source>
        <strain evidence="1">MF-1</strain>
    </source>
</reference>
<sequence length="71" mass="7963">MHLLRLAASLCEQREGSMALPTAFIWACPVGAKTSGWCRVLPGDQTLESRISQLDEMEDERLHIKDHVASR</sequence>
<dbReference type="AlphaFoldDB" id="A0A9Q3DKS2"/>
<name>A0A9Q3DKS2_9BASI</name>
<proteinExistence type="predicted"/>
<evidence type="ECO:0000313" key="1">
    <source>
        <dbReference type="EMBL" id="MBW0504989.1"/>
    </source>
</evidence>
<dbReference type="Proteomes" id="UP000765509">
    <property type="component" value="Unassembled WGS sequence"/>
</dbReference>
<evidence type="ECO:0000313" key="2">
    <source>
        <dbReference type="Proteomes" id="UP000765509"/>
    </source>
</evidence>
<comment type="caution">
    <text evidence="1">The sequence shown here is derived from an EMBL/GenBank/DDBJ whole genome shotgun (WGS) entry which is preliminary data.</text>
</comment>
<dbReference type="EMBL" id="AVOT02018246">
    <property type="protein sequence ID" value="MBW0504989.1"/>
    <property type="molecule type" value="Genomic_DNA"/>
</dbReference>